<comment type="caution">
    <text evidence="2">The sequence shown here is derived from an EMBL/GenBank/DDBJ whole genome shotgun (WGS) entry which is preliminary data.</text>
</comment>
<dbReference type="InterPro" id="IPR029069">
    <property type="entry name" value="HotDog_dom_sf"/>
</dbReference>
<dbReference type="AlphaFoldDB" id="A0A840FT76"/>
<sequence>MKFADFYAGQVIEAGPYVLTEAELLQFARAYDPQWFHVDAQAAAESPFGGLIASGWHTCSIAMRLVVEAALAGSESFASPGLEHVRWPNPVRPGDALRLVADVIEVRRSEKRPTLGILRWRWRLFNQRELMVLDAEVTSLFKLKPADQATESGDRT</sequence>
<dbReference type="Gene3D" id="3.10.129.10">
    <property type="entry name" value="Hotdog Thioesterase"/>
    <property type="match status" value="1"/>
</dbReference>
<dbReference type="CDD" id="cd03454">
    <property type="entry name" value="YdeM"/>
    <property type="match status" value="1"/>
</dbReference>
<protein>
    <submittedName>
        <fullName evidence="2">Acyl dehydratase</fullName>
    </submittedName>
</protein>
<dbReference type="InterPro" id="IPR002539">
    <property type="entry name" value="MaoC-like_dom"/>
</dbReference>
<name>A0A840FT76_9BURK</name>
<feature type="domain" description="MaoC-like" evidence="1">
    <location>
        <begin position="10"/>
        <end position="111"/>
    </location>
</feature>
<gene>
    <name evidence="2" type="ORF">GGD71_003097</name>
</gene>
<evidence type="ECO:0000313" key="2">
    <source>
        <dbReference type="EMBL" id="MBB4222317.1"/>
    </source>
</evidence>
<dbReference type="PANTHER" id="PTHR43664:SF1">
    <property type="entry name" value="BETA-METHYLMALYL-COA DEHYDRATASE"/>
    <property type="match status" value="1"/>
</dbReference>
<reference evidence="2 3" key="1">
    <citation type="submission" date="2020-08" db="EMBL/GenBank/DDBJ databases">
        <title>Genomic Encyclopedia of Type Strains, Phase IV (KMG-V): Genome sequencing to study the core and pangenomes of soil and plant-associated prokaryotes.</title>
        <authorList>
            <person name="Whitman W."/>
        </authorList>
    </citation>
    <scope>NUCLEOTIDE SEQUENCE [LARGE SCALE GENOMIC DNA]</scope>
    <source>
        <strain evidence="2 3">34/80</strain>
    </source>
</reference>
<evidence type="ECO:0000259" key="1">
    <source>
        <dbReference type="Pfam" id="PF01575"/>
    </source>
</evidence>
<dbReference type="RefSeq" id="WP_184638965.1">
    <property type="nucleotide sequence ID" value="NZ_JACIFZ010000003.1"/>
</dbReference>
<dbReference type="SUPFAM" id="SSF54637">
    <property type="entry name" value="Thioesterase/thiol ester dehydrase-isomerase"/>
    <property type="match status" value="1"/>
</dbReference>
<dbReference type="PANTHER" id="PTHR43664">
    <property type="entry name" value="MONOAMINE OXIDASE-RELATED"/>
    <property type="match status" value="1"/>
</dbReference>
<proteinExistence type="predicted"/>
<organism evidence="2 3">
    <name type="scientific">Variovorax guangxiensis</name>
    <dbReference type="NCBI Taxonomy" id="1775474"/>
    <lineage>
        <taxon>Bacteria</taxon>
        <taxon>Pseudomonadati</taxon>
        <taxon>Pseudomonadota</taxon>
        <taxon>Betaproteobacteria</taxon>
        <taxon>Burkholderiales</taxon>
        <taxon>Comamonadaceae</taxon>
        <taxon>Variovorax</taxon>
    </lineage>
</organism>
<dbReference type="InterPro" id="IPR052342">
    <property type="entry name" value="MCH/BMMD"/>
</dbReference>
<evidence type="ECO:0000313" key="3">
    <source>
        <dbReference type="Proteomes" id="UP000524450"/>
    </source>
</evidence>
<dbReference type="EMBL" id="JACIFZ010000003">
    <property type="protein sequence ID" value="MBB4222317.1"/>
    <property type="molecule type" value="Genomic_DNA"/>
</dbReference>
<dbReference type="Pfam" id="PF01575">
    <property type="entry name" value="MaoC_dehydratas"/>
    <property type="match status" value="1"/>
</dbReference>
<dbReference type="Proteomes" id="UP000524450">
    <property type="component" value="Unassembled WGS sequence"/>
</dbReference>
<accession>A0A840FT76</accession>